<proteinExistence type="predicted"/>
<dbReference type="EMBL" id="CM051404">
    <property type="protein sequence ID" value="KAJ4706375.1"/>
    <property type="molecule type" value="Genomic_DNA"/>
</dbReference>
<protein>
    <submittedName>
        <fullName evidence="1">tRNA-splicing endonuclease subunit Sen54</fullName>
    </submittedName>
</protein>
<comment type="caution">
    <text evidence="1">The sequence shown here is derived from an EMBL/GenBank/DDBJ whole genome shotgun (WGS) entry which is preliminary data.</text>
</comment>
<keyword evidence="2" id="KW-1185">Reference proteome</keyword>
<keyword evidence="1" id="KW-0378">Hydrolase</keyword>
<reference evidence="1 2" key="1">
    <citation type="journal article" date="2023" name="Science">
        <title>Complex scaffold remodeling in plant triterpene biosynthesis.</title>
        <authorList>
            <person name="De La Pena R."/>
            <person name="Hodgson H."/>
            <person name="Liu J.C."/>
            <person name="Stephenson M.J."/>
            <person name="Martin A.C."/>
            <person name="Owen C."/>
            <person name="Harkess A."/>
            <person name="Leebens-Mack J."/>
            <person name="Jimenez L.E."/>
            <person name="Osbourn A."/>
            <person name="Sattely E.S."/>
        </authorList>
    </citation>
    <scope>NUCLEOTIDE SEQUENCE [LARGE SCALE GENOMIC DNA]</scope>
    <source>
        <strain evidence="2">cv. JPN11</strain>
        <tissue evidence="1">Leaf</tissue>
    </source>
</reference>
<keyword evidence="1" id="KW-0255">Endonuclease</keyword>
<keyword evidence="1" id="KW-0540">Nuclease</keyword>
<sequence>MEENDCECWEETSDNEVCVVDQNDEEDYYMSGFMFKLQFRKDISKARWNHEKGMAEVVEKKGKMWTTTGIVRNGNTYCSIEETLFLAEIGALQLLDDNDLCISLNDIYELVAKEKTGCCWELFEVYRHLKSLGYIVGRHGVPWTMKITKVKNADITDDSGGQGTPRRNAAMDMEPKQESSIVDLFNNMEINKVRPDFDVYLPNRKFKKSCPGNPSFVLYLTRVCPPSKAEIEDLERQCSSIPLKFCHVDHGRVSFFSFDRMELPILP</sequence>
<name>A0ACC1X4J7_MELAZ</name>
<dbReference type="Proteomes" id="UP001164539">
    <property type="component" value="Chromosome 11"/>
</dbReference>
<organism evidence="1 2">
    <name type="scientific">Melia azedarach</name>
    <name type="common">Chinaberry tree</name>
    <dbReference type="NCBI Taxonomy" id="155640"/>
    <lineage>
        <taxon>Eukaryota</taxon>
        <taxon>Viridiplantae</taxon>
        <taxon>Streptophyta</taxon>
        <taxon>Embryophyta</taxon>
        <taxon>Tracheophyta</taxon>
        <taxon>Spermatophyta</taxon>
        <taxon>Magnoliopsida</taxon>
        <taxon>eudicotyledons</taxon>
        <taxon>Gunneridae</taxon>
        <taxon>Pentapetalae</taxon>
        <taxon>rosids</taxon>
        <taxon>malvids</taxon>
        <taxon>Sapindales</taxon>
        <taxon>Meliaceae</taxon>
        <taxon>Melia</taxon>
    </lineage>
</organism>
<gene>
    <name evidence="1" type="ORF">OWV82_020030</name>
</gene>
<evidence type="ECO:0000313" key="1">
    <source>
        <dbReference type="EMBL" id="KAJ4706375.1"/>
    </source>
</evidence>
<evidence type="ECO:0000313" key="2">
    <source>
        <dbReference type="Proteomes" id="UP001164539"/>
    </source>
</evidence>
<accession>A0ACC1X4J7</accession>